<name>A0A8J4QAU7_9ROSI</name>
<keyword evidence="5" id="KW-0862">Zinc</keyword>
<evidence type="ECO:0000313" key="12">
    <source>
        <dbReference type="Proteomes" id="UP000737018"/>
    </source>
</evidence>
<organism evidence="11 12">
    <name type="scientific">Castanea mollissima</name>
    <name type="common">Chinese chestnut</name>
    <dbReference type="NCBI Taxonomy" id="60419"/>
    <lineage>
        <taxon>Eukaryota</taxon>
        <taxon>Viridiplantae</taxon>
        <taxon>Streptophyta</taxon>
        <taxon>Embryophyta</taxon>
        <taxon>Tracheophyta</taxon>
        <taxon>Spermatophyta</taxon>
        <taxon>Magnoliopsida</taxon>
        <taxon>eudicotyledons</taxon>
        <taxon>Gunneridae</taxon>
        <taxon>Pentapetalae</taxon>
        <taxon>rosids</taxon>
        <taxon>fabids</taxon>
        <taxon>Fagales</taxon>
        <taxon>Fagaceae</taxon>
        <taxon>Castanea</taxon>
    </lineage>
</organism>
<dbReference type="InterPro" id="IPR033599">
    <property type="entry name" value="TAF1B/Rrn7"/>
</dbReference>
<keyword evidence="9" id="KW-0539">Nucleus</keyword>
<keyword evidence="4" id="KW-0863">Zinc-finger</keyword>
<reference evidence="11" key="1">
    <citation type="submission" date="2020-03" db="EMBL/GenBank/DDBJ databases">
        <title>Castanea mollissima Vanexum genome sequencing.</title>
        <authorList>
            <person name="Staton M."/>
        </authorList>
    </citation>
    <scope>NUCLEOTIDE SEQUENCE</scope>
    <source>
        <tissue evidence="11">Leaf</tissue>
    </source>
</reference>
<evidence type="ECO:0000256" key="1">
    <source>
        <dbReference type="ARBA" id="ARBA00004604"/>
    </source>
</evidence>
<evidence type="ECO:0000256" key="10">
    <source>
        <dbReference type="SAM" id="MobiDB-lite"/>
    </source>
</evidence>
<dbReference type="PANTHER" id="PTHR31576">
    <property type="entry name" value="TATA BOX-BINDING PROTEIN-ASSOCIATED FACTOR RNA POLYMERASE I SUBUNIT B"/>
    <property type="match status" value="1"/>
</dbReference>
<comment type="subcellular location">
    <subcellularLocation>
        <location evidence="1">Nucleus</location>
        <location evidence="1">Nucleolus</location>
    </subcellularLocation>
</comment>
<sequence length="95" mass="10916">MADPKNWNCQACGFAGLSDGSDGYFYCDRCGAQAEDLPTYLQYCKDVVFAGLEPLFEDHDEEMLAQEFWNFYQNEKDSEPSEGFEEGHHALTRRE</sequence>
<keyword evidence="8" id="KW-0804">Transcription</keyword>
<evidence type="ECO:0000256" key="8">
    <source>
        <dbReference type="ARBA" id="ARBA00023163"/>
    </source>
</evidence>
<dbReference type="OrthoDB" id="1380087at2759"/>
<accession>A0A8J4QAU7</accession>
<evidence type="ECO:0000313" key="11">
    <source>
        <dbReference type="EMBL" id="KAF3944311.1"/>
    </source>
</evidence>
<dbReference type="AlphaFoldDB" id="A0A8J4QAU7"/>
<dbReference type="Proteomes" id="UP000737018">
    <property type="component" value="Unassembled WGS sequence"/>
</dbReference>
<evidence type="ECO:0000256" key="5">
    <source>
        <dbReference type="ARBA" id="ARBA00022833"/>
    </source>
</evidence>
<keyword evidence="3" id="KW-0479">Metal-binding</keyword>
<evidence type="ECO:0000256" key="6">
    <source>
        <dbReference type="ARBA" id="ARBA00023015"/>
    </source>
</evidence>
<dbReference type="EMBL" id="JRKL02012642">
    <property type="protein sequence ID" value="KAF3944311.1"/>
    <property type="molecule type" value="Genomic_DNA"/>
</dbReference>
<dbReference type="GO" id="GO:0008270">
    <property type="term" value="F:zinc ion binding"/>
    <property type="evidence" value="ECO:0007669"/>
    <property type="project" value="UniProtKB-KW"/>
</dbReference>
<evidence type="ECO:0000256" key="9">
    <source>
        <dbReference type="ARBA" id="ARBA00023242"/>
    </source>
</evidence>
<evidence type="ECO:0000256" key="4">
    <source>
        <dbReference type="ARBA" id="ARBA00022771"/>
    </source>
</evidence>
<gene>
    <name evidence="11" type="ORF">CMV_029211</name>
</gene>
<dbReference type="GO" id="GO:0042790">
    <property type="term" value="P:nucleolar large rRNA transcription by RNA polymerase I"/>
    <property type="evidence" value="ECO:0007669"/>
    <property type="project" value="TreeGrafter"/>
</dbReference>
<proteinExistence type="inferred from homology"/>
<evidence type="ECO:0000256" key="7">
    <source>
        <dbReference type="ARBA" id="ARBA00023125"/>
    </source>
</evidence>
<keyword evidence="12" id="KW-1185">Reference proteome</keyword>
<evidence type="ECO:0000256" key="2">
    <source>
        <dbReference type="ARBA" id="ARBA00006899"/>
    </source>
</evidence>
<evidence type="ECO:0000256" key="3">
    <source>
        <dbReference type="ARBA" id="ARBA00022723"/>
    </source>
</evidence>
<keyword evidence="7" id="KW-0238">DNA-binding</keyword>
<keyword evidence="6" id="KW-0805">Transcription regulation</keyword>
<feature type="region of interest" description="Disordered" evidence="10">
    <location>
        <begin position="76"/>
        <end position="95"/>
    </location>
</feature>
<protein>
    <submittedName>
        <fullName evidence="11">Uncharacterized protein</fullName>
    </submittedName>
</protein>
<dbReference type="PANTHER" id="PTHR31576:SF2">
    <property type="entry name" value="TATA BOX-BINDING PROTEIN-ASSOCIATED FACTOR RNA POLYMERASE I SUBUNIT B"/>
    <property type="match status" value="1"/>
</dbReference>
<comment type="similarity">
    <text evidence="2">Belongs to the RRN7/TAF1B family.</text>
</comment>
<dbReference type="GO" id="GO:0070860">
    <property type="term" value="C:RNA polymerase I core factor complex"/>
    <property type="evidence" value="ECO:0007669"/>
    <property type="project" value="InterPro"/>
</dbReference>
<comment type="caution">
    <text evidence="11">The sequence shown here is derived from an EMBL/GenBank/DDBJ whole genome shotgun (WGS) entry which is preliminary data.</text>
</comment>
<dbReference type="GO" id="GO:0001164">
    <property type="term" value="F:RNA polymerase I core promoter sequence-specific DNA binding"/>
    <property type="evidence" value="ECO:0007669"/>
    <property type="project" value="InterPro"/>
</dbReference>